<dbReference type="PANTHER" id="PTHR17605:SF0">
    <property type="entry name" value="RIBOSOME BIOGENESIS PROTEIN BOP1"/>
    <property type="match status" value="1"/>
</dbReference>
<dbReference type="GO" id="GO:0000463">
    <property type="term" value="P:maturation of LSU-rRNA from tricistronic rRNA transcript (SSU-rRNA, 5.8S rRNA, LSU-rRNA)"/>
    <property type="evidence" value="ECO:0007669"/>
    <property type="project" value="TreeGrafter"/>
</dbReference>
<feature type="compositionally biased region" description="Gly residues" evidence="7">
    <location>
        <begin position="33"/>
        <end position="47"/>
    </location>
</feature>
<dbReference type="InterPro" id="IPR015943">
    <property type="entry name" value="WD40/YVTN_repeat-like_dom_sf"/>
</dbReference>
<evidence type="ECO:0000313" key="10">
    <source>
        <dbReference type="Proteomes" id="UP000078560"/>
    </source>
</evidence>
<proteinExistence type="predicted"/>
<feature type="region of interest" description="Disordered" evidence="7">
    <location>
        <begin position="29"/>
        <end position="264"/>
    </location>
</feature>
<dbReference type="InterPro" id="IPR036322">
    <property type="entry name" value="WD40_repeat_dom_sf"/>
</dbReference>
<dbReference type="GO" id="GO:0043021">
    <property type="term" value="F:ribonucleoprotein complex binding"/>
    <property type="evidence" value="ECO:0007669"/>
    <property type="project" value="TreeGrafter"/>
</dbReference>
<dbReference type="EMBL" id="FLQU01000598">
    <property type="protein sequence ID" value="SBS87779.1"/>
    <property type="molecule type" value="Genomic_DNA"/>
</dbReference>
<dbReference type="PANTHER" id="PTHR17605">
    <property type="entry name" value="RIBOSOME BIOGENESIS PROTEIN BOP1 BLOCK OF PROLIFERATION 1 PROTEIN"/>
    <property type="match status" value="1"/>
</dbReference>
<sequence>MSKEGNDKNNNSAFEECGKKEKNILKKETISTAGGGTVGDSTIGGGSFASSSTSITCLEQVDHLREHEKNGKSENSLVEKNENYTHANESEGAVGVGAADDEDTKLKAGKEEEKSEDSANATLHEKNSKGEKKNKKKKKIFKPPPNGQTELDSTGRKKEKGDSTADQFPSSEKTKLRKSDSKSDSKSGRKSDSKSGRKSDSKSNSKSDSKSDSKSGSKNGLKDSSKDNRKSREKNKKGDTEYEETAESDAHNYSAQSANTEKGGSIYMNEEIDESDDEYTLNTLGNFDLNHYEDFDIIAATRLLHGFYTASTRLLHGFYTAATRLLHGCYTAATQMRHGCYTDATQMRHRCDTTRRPCYDIDGNKIQKNEDNTIDDFLQSKKDPNAWRKIKDKKNNRIVELTDTDLEIIRRIRENRVATYINDSNYIYENDKEEYKLPSNDNNNFRRKKSKGDKEKIRKFMTYLKNKEKYPEKYHEKEKDSNILYDLWNNKIYDEYSYINDISLPNILPGHKFSYNPPQELLYKSSEKKKILKINKNAFIPKNYEQISNIEYYNRTYFDLYQRCLDLYLCSRTLKNVLHINKEDLLPKLPSRNSLKPYPQYPFIKYIMNDDLGKEKHTYFNHLDINEQDHIMYIIQCDKLYIFDILTSYNIATIDLTYYYKWVKSKDKSVKGFFDNIMIKVNKSYPILAVSCGSFIILFHYESYYPPVKSSSEHVEDIHHTDVKRRKNVHCNDVVERDSKGEDHHGTDVLSSYLPDKEKGTSDLSSGAHMEDNLDEVEEEKAESDEEDLDEVEYVEEDLDEEQLEGEDLSNASIEEKNNKFAEDENNDECKGKGVNISKNIIYFKTKGLLSVYHENFKNSNEYSCSPDVDVTWMHITTNDRKIKFCAAIKHEGKIKNFSWNRNGNYLSVTCLRKVGQYHYCYLHHLKSMKSIKLIKKYKQKRGDIVQTVFFPRSPYFLVAFENSITIYNLKARFKKEQIIKDLKGVKNVTSVDVHANESYILAADKSGNVFIFDLDLSCSPYKRFHLQDCALKKVEFHKIYNLFYALSSNGTVNLFYSKFFQDYITNPVLLPIKTISNESKITDLTWSAFDNTEAIANPICLLAQTLRKVRIDDVQT</sequence>
<feature type="compositionally biased region" description="Polar residues" evidence="7">
    <location>
        <begin position="251"/>
        <end position="262"/>
    </location>
</feature>
<reference evidence="10" key="1">
    <citation type="submission" date="2016-05" db="EMBL/GenBank/DDBJ databases">
        <authorList>
            <person name="Naeem Raeece"/>
        </authorList>
    </citation>
    <scope>NUCLEOTIDE SEQUENCE [LARGE SCALE GENOMIC DNA]</scope>
</reference>
<accession>A0A1A8W7W9</accession>
<dbReference type="InterPro" id="IPR028598">
    <property type="entry name" value="BOP1/Erb1"/>
</dbReference>
<dbReference type="SMART" id="SM00320">
    <property type="entry name" value="WD40"/>
    <property type="match status" value="4"/>
</dbReference>
<protein>
    <submittedName>
        <fullName evidence="9">Ribosome biogenesis protein BOP1, putative (BOP1)</fullName>
    </submittedName>
</protein>
<evidence type="ECO:0000256" key="6">
    <source>
        <dbReference type="ARBA" id="ARBA00023242"/>
    </source>
</evidence>
<evidence type="ECO:0000256" key="7">
    <source>
        <dbReference type="SAM" id="MobiDB-lite"/>
    </source>
</evidence>
<dbReference type="GO" id="GO:0070545">
    <property type="term" value="C:PeBoW complex"/>
    <property type="evidence" value="ECO:0007669"/>
    <property type="project" value="TreeGrafter"/>
</dbReference>
<comment type="subcellular location">
    <subcellularLocation>
        <location evidence="1">Nucleus</location>
        <location evidence="1">Nucleolus</location>
    </subcellularLocation>
</comment>
<dbReference type="Gene3D" id="2.130.10.10">
    <property type="entry name" value="YVTN repeat-like/Quinoprotein amine dehydrogenase"/>
    <property type="match status" value="1"/>
</dbReference>
<feature type="domain" description="BOP1 N-terminal" evidence="8">
    <location>
        <begin position="359"/>
        <end position="599"/>
    </location>
</feature>
<keyword evidence="5" id="KW-0677">Repeat</keyword>
<feature type="compositionally biased region" description="Basic and acidic residues" evidence="7">
    <location>
        <begin position="60"/>
        <end position="83"/>
    </location>
</feature>
<feature type="compositionally biased region" description="Acidic residues" evidence="7">
    <location>
        <begin position="773"/>
        <end position="790"/>
    </location>
</feature>
<keyword evidence="3" id="KW-0698">rRNA processing</keyword>
<dbReference type="AlphaFoldDB" id="A0A1A8W7W9"/>
<keyword evidence="6" id="KW-0539">Nucleus</keyword>
<feature type="region of interest" description="Disordered" evidence="7">
    <location>
        <begin position="735"/>
        <end position="790"/>
    </location>
</feature>
<feature type="compositionally biased region" description="Basic and acidic residues" evidence="7">
    <location>
        <begin position="153"/>
        <end position="163"/>
    </location>
</feature>
<dbReference type="SUPFAM" id="SSF50978">
    <property type="entry name" value="WD40 repeat-like"/>
    <property type="match status" value="1"/>
</dbReference>
<dbReference type="InterPro" id="IPR012953">
    <property type="entry name" value="BOP1_N_dom"/>
</dbReference>
<keyword evidence="4" id="KW-0853">WD repeat</keyword>
<dbReference type="GO" id="GO:0030687">
    <property type="term" value="C:preribosome, large subunit precursor"/>
    <property type="evidence" value="ECO:0007669"/>
    <property type="project" value="TreeGrafter"/>
</dbReference>
<gene>
    <name evidence="9" type="ORF">POVCU2_0044450</name>
</gene>
<evidence type="ECO:0000256" key="3">
    <source>
        <dbReference type="ARBA" id="ARBA00022552"/>
    </source>
</evidence>
<evidence type="ECO:0000313" key="9">
    <source>
        <dbReference type="EMBL" id="SBS87779.1"/>
    </source>
</evidence>
<dbReference type="Pfam" id="PF08145">
    <property type="entry name" value="BOP1NT"/>
    <property type="match status" value="1"/>
</dbReference>
<evidence type="ECO:0000256" key="5">
    <source>
        <dbReference type="ARBA" id="ARBA00022737"/>
    </source>
</evidence>
<dbReference type="InterPro" id="IPR001680">
    <property type="entry name" value="WD40_rpt"/>
</dbReference>
<evidence type="ECO:0000256" key="1">
    <source>
        <dbReference type="ARBA" id="ARBA00004604"/>
    </source>
</evidence>
<evidence type="ECO:0000259" key="8">
    <source>
        <dbReference type="SMART" id="SM01035"/>
    </source>
</evidence>
<evidence type="ECO:0000256" key="4">
    <source>
        <dbReference type="ARBA" id="ARBA00022574"/>
    </source>
</evidence>
<feature type="compositionally biased region" description="Basic and acidic residues" evidence="7">
    <location>
        <begin position="104"/>
        <end position="131"/>
    </location>
</feature>
<organism evidence="9 10">
    <name type="scientific">Plasmodium ovale curtisi</name>
    <dbReference type="NCBI Taxonomy" id="864141"/>
    <lineage>
        <taxon>Eukaryota</taxon>
        <taxon>Sar</taxon>
        <taxon>Alveolata</taxon>
        <taxon>Apicomplexa</taxon>
        <taxon>Aconoidasida</taxon>
        <taxon>Haemosporida</taxon>
        <taxon>Plasmodiidae</taxon>
        <taxon>Plasmodium</taxon>
        <taxon>Plasmodium (Plasmodium)</taxon>
    </lineage>
</organism>
<evidence type="ECO:0000256" key="2">
    <source>
        <dbReference type="ARBA" id="ARBA00022517"/>
    </source>
</evidence>
<feature type="compositionally biased region" description="Basic residues" evidence="7">
    <location>
        <begin position="132"/>
        <end position="141"/>
    </location>
</feature>
<feature type="compositionally biased region" description="Polar residues" evidence="7">
    <location>
        <begin position="48"/>
        <end position="57"/>
    </location>
</feature>
<dbReference type="SMART" id="SM01035">
    <property type="entry name" value="BOP1NT"/>
    <property type="match status" value="1"/>
</dbReference>
<keyword evidence="2" id="KW-0690">Ribosome biogenesis</keyword>
<feature type="compositionally biased region" description="Basic and acidic residues" evidence="7">
    <location>
        <begin position="735"/>
        <end position="747"/>
    </location>
</feature>
<name>A0A1A8W7W9_PLAOA</name>
<dbReference type="Proteomes" id="UP000078560">
    <property type="component" value="Unassembled WGS sequence"/>
</dbReference>
<feature type="compositionally biased region" description="Basic and acidic residues" evidence="7">
    <location>
        <begin position="172"/>
        <end position="240"/>
    </location>
</feature>